<keyword evidence="1" id="KW-0805">Transcription regulation</keyword>
<dbReference type="Proteomes" id="UP001497602">
    <property type="component" value="Unassembled WGS sequence"/>
</dbReference>
<reference evidence="6 7" key="1">
    <citation type="submission" date="2024-05" db="EMBL/GenBank/DDBJ databases">
        <authorList>
            <person name="Duchaud E."/>
        </authorList>
    </citation>
    <scope>NUCLEOTIDE SEQUENCE [LARGE SCALE GENOMIC DNA]</scope>
    <source>
        <strain evidence="6">Ena-SAMPLE-TAB-13-05-2024-13:56:06:370-140305</strain>
    </source>
</reference>
<keyword evidence="4" id="KW-0472">Membrane</keyword>
<name>A0ABP1FF13_9FLAO</name>
<feature type="transmembrane region" description="Helical" evidence="4">
    <location>
        <begin position="103"/>
        <end position="127"/>
    </location>
</feature>
<keyword evidence="7" id="KW-1185">Reference proteome</keyword>
<dbReference type="InterPro" id="IPR018060">
    <property type="entry name" value="HTH_AraC"/>
</dbReference>
<feature type="transmembrane region" description="Helical" evidence="4">
    <location>
        <begin position="204"/>
        <end position="221"/>
    </location>
</feature>
<evidence type="ECO:0000313" key="6">
    <source>
        <dbReference type="EMBL" id="CAL2108376.1"/>
    </source>
</evidence>
<dbReference type="SUPFAM" id="SSF46689">
    <property type="entry name" value="Homeodomain-like"/>
    <property type="match status" value="1"/>
</dbReference>
<evidence type="ECO:0000256" key="4">
    <source>
        <dbReference type="SAM" id="Phobius"/>
    </source>
</evidence>
<feature type="transmembrane region" description="Helical" evidence="4">
    <location>
        <begin position="6"/>
        <end position="28"/>
    </location>
</feature>
<feature type="transmembrane region" description="Helical" evidence="4">
    <location>
        <begin position="73"/>
        <end position="91"/>
    </location>
</feature>
<keyword evidence="3" id="KW-0804">Transcription</keyword>
<gene>
    <name evidence="6" type="ORF">T190115A13A_70149</name>
</gene>
<sequence>MLSVEVSFIEIISLLAIIHYFVFSLIILFSRFFKSLTNNYLGCTLFIIALVGMNNWFWDRESYPILLQWFDLALWQFLYPTTLLIFFYKSTQKKLKKTLNIQLFYLPFILLSSCNVYISLATVFNWYTLPELIQNNVALFYRGISLLSILFPIFTIILSYQFVKSSKDIPSKKWLLYLWLFLSILELFGIVLEGHRFLFSEKLPLTYLWTIGSLFLYWFVYQGMYQFKLSNDRYAIKTMERKVAIKSEKSIANQHSYFSKLLYLLEEEKIHHDASLSRDRVAEQLGISSGYLLQVIKENAGLSFSELINSFRIKDVKTLLKDPDFDKYSLLSIGLECGFNSKTSFYTNFKKETGLTPKEFKHK</sequence>
<comment type="caution">
    <text evidence="6">The sequence shown here is derived from an EMBL/GenBank/DDBJ whole genome shotgun (WGS) entry which is preliminary data.</text>
</comment>
<dbReference type="PROSITE" id="PS01124">
    <property type="entry name" value="HTH_ARAC_FAMILY_2"/>
    <property type="match status" value="1"/>
</dbReference>
<keyword evidence="2" id="KW-0238">DNA-binding</keyword>
<feature type="domain" description="HTH araC/xylS-type" evidence="5">
    <location>
        <begin position="259"/>
        <end position="363"/>
    </location>
</feature>
<dbReference type="Gene3D" id="1.10.10.60">
    <property type="entry name" value="Homeodomain-like"/>
    <property type="match status" value="2"/>
</dbReference>
<keyword evidence="4" id="KW-1133">Transmembrane helix</keyword>
<evidence type="ECO:0000313" key="7">
    <source>
        <dbReference type="Proteomes" id="UP001497602"/>
    </source>
</evidence>
<dbReference type="PANTHER" id="PTHR43280:SF2">
    <property type="entry name" value="HTH-TYPE TRANSCRIPTIONAL REGULATOR EXSA"/>
    <property type="match status" value="1"/>
</dbReference>
<dbReference type="EMBL" id="CAXJRC010000044">
    <property type="protein sequence ID" value="CAL2108376.1"/>
    <property type="molecule type" value="Genomic_DNA"/>
</dbReference>
<dbReference type="PANTHER" id="PTHR43280">
    <property type="entry name" value="ARAC-FAMILY TRANSCRIPTIONAL REGULATOR"/>
    <property type="match status" value="1"/>
</dbReference>
<feature type="transmembrane region" description="Helical" evidence="4">
    <location>
        <begin position="139"/>
        <end position="162"/>
    </location>
</feature>
<organism evidence="6 7">
    <name type="scientific">Tenacibaculum vairaonense</name>
    <dbReference type="NCBI Taxonomy" id="3137860"/>
    <lineage>
        <taxon>Bacteria</taxon>
        <taxon>Pseudomonadati</taxon>
        <taxon>Bacteroidota</taxon>
        <taxon>Flavobacteriia</taxon>
        <taxon>Flavobacteriales</taxon>
        <taxon>Flavobacteriaceae</taxon>
        <taxon>Tenacibaculum</taxon>
    </lineage>
</organism>
<feature type="transmembrane region" description="Helical" evidence="4">
    <location>
        <begin position="40"/>
        <end position="58"/>
    </location>
</feature>
<evidence type="ECO:0000256" key="2">
    <source>
        <dbReference type="ARBA" id="ARBA00023125"/>
    </source>
</evidence>
<dbReference type="InterPro" id="IPR009057">
    <property type="entry name" value="Homeodomain-like_sf"/>
</dbReference>
<feature type="transmembrane region" description="Helical" evidence="4">
    <location>
        <begin position="174"/>
        <end position="192"/>
    </location>
</feature>
<dbReference type="SMART" id="SM00342">
    <property type="entry name" value="HTH_ARAC"/>
    <property type="match status" value="1"/>
</dbReference>
<evidence type="ECO:0000256" key="1">
    <source>
        <dbReference type="ARBA" id="ARBA00023015"/>
    </source>
</evidence>
<dbReference type="PROSITE" id="PS00041">
    <property type="entry name" value="HTH_ARAC_FAMILY_1"/>
    <property type="match status" value="1"/>
</dbReference>
<dbReference type="Pfam" id="PF12833">
    <property type="entry name" value="HTH_18"/>
    <property type="match status" value="1"/>
</dbReference>
<evidence type="ECO:0000256" key="3">
    <source>
        <dbReference type="ARBA" id="ARBA00023163"/>
    </source>
</evidence>
<keyword evidence="4" id="KW-0812">Transmembrane</keyword>
<evidence type="ECO:0000259" key="5">
    <source>
        <dbReference type="PROSITE" id="PS01124"/>
    </source>
</evidence>
<dbReference type="InterPro" id="IPR018062">
    <property type="entry name" value="HTH_AraC-typ_CS"/>
</dbReference>
<protein>
    <submittedName>
        <fullName evidence="6">AraC-like DNA-binding protein</fullName>
    </submittedName>
</protein>
<accession>A0ABP1FF13</accession>
<proteinExistence type="predicted"/>